<keyword evidence="1" id="KW-0812">Transmembrane</keyword>
<dbReference type="EMBL" id="JAOTPO010000027">
    <property type="protein sequence ID" value="MDE5416153.1"/>
    <property type="molecule type" value="Genomic_DNA"/>
</dbReference>
<keyword evidence="3" id="KW-1185">Reference proteome</keyword>
<keyword evidence="1" id="KW-0472">Membrane</keyword>
<sequence length="98" mass="11203">MEKIFVKTCNWLGFILLLFSLSSALLDITVFDSNYIVFYGISVFGLMIGSIGWLQLRSNSLKSVTKMIGRIGFFGNLAIVILYFLPFYFFWGTYIFGP</sequence>
<feature type="transmembrane region" description="Helical" evidence="1">
    <location>
        <begin position="68"/>
        <end position="91"/>
    </location>
</feature>
<evidence type="ECO:0000256" key="1">
    <source>
        <dbReference type="SAM" id="Phobius"/>
    </source>
</evidence>
<protein>
    <submittedName>
        <fullName evidence="2">Uncharacterized protein</fullName>
    </submittedName>
</protein>
<reference evidence="2" key="1">
    <citation type="submission" date="2024-05" db="EMBL/GenBank/DDBJ databases">
        <title>Alkalihalobacillus sp. strain MEB203 novel alkaliphilic bacterium from Lonar Lake, India.</title>
        <authorList>
            <person name="Joshi A."/>
            <person name="Thite S."/>
            <person name="Mengade P."/>
        </authorList>
    </citation>
    <scope>NUCLEOTIDE SEQUENCE</scope>
    <source>
        <strain evidence="2">MEB 203</strain>
    </source>
</reference>
<evidence type="ECO:0000313" key="2">
    <source>
        <dbReference type="EMBL" id="MDE5416153.1"/>
    </source>
</evidence>
<gene>
    <name evidence="2" type="ORF">N7Z68_22880</name>
</gene>
<feature type="transmembrane region" description="Helical" evidence="1">
    <location>
        <begin position="36"/>
        <end position="56"/>
    </location>
</feature>
<keyword evidence="1" id="KW-1133">Transmembrane helix</keyword>
<dbReference type="Proteomes" id="UP001148125">
    <property type="component" value="Unassembled WGS sequence"/>
</dbReference>
<name>A0ABT5VL26_9BACI</name>
<dbReference type="RefSeq" id="WP_275120740.1">
    <property type="nucleotide sequence ID" value="NZ_JAOTPO010000027.1"/>
</dbReference>
<proteinExistence type="predicted"/>
<evidence type="ECO:0000313" key="3">
    <source>
        <dbReference type="Proteomes" id="UP001148125"/>
    </source>
</evidence>
<accession>A0ABT5VL26</accession>
<organism evidence="2 3">
    <name type="scientific">Alkalihalobacterium chitinilyticum</name>
    <dbReference type="NCBI Taxonomy" id="2980103"/>
    <lineage>
        <taxon>Bacteria</taxon>
        <taxon>Bacillati</taxon>
        <taxon>Bacillota</taxon>
        <taxon>Bacilli</taxon>
        <taxon>Bacillales</taxon>
        <taxon>Bacillaceae</taxon>
        <taxon>Alkalihalobacterium</taxon>
    </lineage>
</organism>
<comment type="caution">
    <text evidence="2">The sequence shown here is derived from an EMBL/GenBank/DDBJ whole genome shotgun (WGS) entry which is preliminary data.</text>
</comment>